<dbReference type="InterPro" id="IPR029063">
    <property type="entry name" value="SAM-dependent_MTases_sf"/>
</dbReference>
<proteinExistence type="inferred from homology"/>
<organism evidence="8 9">
    <name type="scientific">Liquorilactobacillus uvarum DSM 19971</name>
    <dbReference type="NCBI Taxonomy" id="1423812"/>
    <lineage>
        <taxon>Bacteria</taxon>
        <taxon>Bacillati</taxon>
        <taxon>Bacillota</taxon>
        <taxon>Bacilli</taxon>
        <taxon>Lactobacillales</taxon>
        <taxon>Lactobacillaceae</taxon>
        <taxon>Liquorilactobacillus</taxon>
    </lineage>
</organism>
<keyword evidence="2 5" id="KW-0808">Transferase</keyword>
<accession>A0A0R1Q4W0</accession>
<dbReference type="PRINTS" id="PR00105">
    <property type="entry name" value="C5METTRFRASE"/>
</dbReference>
<evidence type="ECO:0000256" key="1">
    <source>
        <dbReference type="ARBA" id="ARBA00022603"/>
    </source>
</evidence>
<dbReference type="InterPro" id="IPR001525">
    <property type="entry name" value="C5_MeTfrase"/>
</dbReference>
<dbReference type="InterPro" id="IPR050750">
    <property type="entry name" value="C5-MTase"/>
</dbReference>
<dbReference type="Gene3D" id="3.40.50.150">
    <property type="entry name" value="Vaccinia Virus protein VP39"/>
    <property type="match status" value="1"/>
</dbReference>
<dbReference type="GO" id="GO:0003886">
    <property type="term" value="F:DNA (cytosine-5-)-methyltransferase activity"/>
    <property type="evidence" value="ECO:0007669"/>
    <property type="project" value="UniProtKB-EC"/>
</dbReference>
<dbReference type="STRING" id="1423812.FD20_GL000573"/>
<reference evidence="8 9" key="1">
    <citation type="journal article" date="2015" name="Genome Announc.">
        <title>Expanding the biotechnology potential of lactobacilli through comparative genomics of 213 strains and associated genera.</title>
        <authorList>
            <person name="Sun Z."/>
            <person name="Harris H.M."/>
            <person name="McCann A."/>
            <person name="Guo C."/>
            <person name="Argimon S."/>
            <person name="Zhang W."/>
            <person name="Yang X."/>
            <person name="Jeffery I.B."/>
            <person name="Cooney J.C."/>
            <person name="Kagawa T.F."/>
            <person name="Liu W."/>
            <person name="Song Y."/>
            <person name="Salvetti E."/>
            <person name="Wrobel A."/>
            <person name="Rasinkangas P."/>
            <person name="Parkhill J."/>
            <person name="Rea M.C."/>
            <person name="O'Sullivan O."/>
            <person name="Ritari J."/>
            <person name="Douillard F.P."/>
            <person name="Paul Ross R."/>
            <person name="Yang R."/>
            <person name="Briner A.E."/>
            <person name="Felis G.E."/>
            <person name="de Vos W.M."/>
            <person name="Barrangou R."/>
            <person name="Klaenhammer T.R."/>
            <person name="Caufield P.W."/>
            <person name="Cui Y."/>
            <person name="Zhang H."/>
            <person name="O'Toole P.W."/>
        </authorList>
    </citation>
    <scope>NUCLEOTIDE SEQUENCE [LARGE SCALE GENOMIC DNA]</scope>
    <source>
        <strain evidence="8 9">DSM 19971</strain>
    </source>
</reference>
<dbReference type="Gene3D" id="3.90.120.10">
    <property type="entry name" value="DNA Methylase, subunit A, domain 2"/>
    <property type="match status" value="1"/>
</dbReference>
<comment type="catalytic activity">
    <reaction evidence="7">
        <text>a 2'-deoxycytidine in DNA + S-adenosyl-L-methionine = a 5-methyl-2'-deoxycytidine in DNA + S-adenosyl-L-homocysteine + H(+)</text>
        <dbReference type="Rhea" id="RHEA:13681"/>
        <dbReference type="Rhea" id="RHEA-COMP:11369"/>
        <dbReference type="Rhea" id="RHEA-COMP:11370"/>
        <dbReference type="ChEBI" id="CHEBI:15378"/>
        <dbReference type="ChEBI" id="CHEBI:57856"/>
        <dbReference type="ChEBI" id="CHEBI:59789"/>
        <dbReference type="ChEBI" id="CHEBI:85452"/>
        <dbReference type="ChEBI" id="CHEBI:85454"/>
        <dbReference type="EC" id="2.1.1.37"/>
    </reaction>
</comment>
<evidence type="ECO:0000256" key="4">
    <source>
        <dbReference type="ARBA" id="ARBA00022747"/>
    </source>
</evidence>
<protein>
    <recommendedName>
        <fullName evidence="7">Cytosine-specific methyltransferase</fullName>
        <ecNumber evidence="7">2.1.1.37</ecNumber>
    </recommendedName>
</protein>
<dbReference type="GO" id="GO:0009307">
    <property type="term" value="P:DNA restriction-modification system"/>
    <property type="evidence" value="ECO:0007669"/>
    <property type="project" value="UniProtKB-KW"/>
</dbReference>
<evidence type="ECO:0000256" key="7">
    <source>
        <dbReference type="RuleBase" id="RU000417"/>
    </source>
</evidence>
<dbReference type="InterPro" id="IPR031303">
    <property type="entry name" value="C5_meth_CS"/>
</dbReference>
<dbReference type="PROSITE" id="PS00094">
    <property type="entry name" value="C5_MTASE_1"/>
    <property type="match status" value="1"/>
</dbReference>
<dbReference type="PROSITE" id="PS51679">
    <property type="entry name" value="SAM_MT_C5"/>
    <property type="match status" value="1"/>
</dbReference>
<evidence type="ECO:0000256" key="2">
    <source>
        <dbReference type="ARBA" id="ARBA00022679"/>
    </source>
</evidence>
<evidence type="ECO:0000256" key="3">
    <source>
        <dbReference type="ARBA" id="ARBA00022691"/>
    </source>
</evidence>
<dbReference type="AlphaFoldDB" id="A0A0R1Q4W0"/>
<dbReference type="PANTHER" id="PTHR46098:SF1">
    <property type="entry name" value="TRNA (CYTOSINE(38)-C(5))-METHYLTRANSFERASE"/>
    <property type="match status" value="1"/>
</dbReference>
<dbReference type="NCBIfam" id="TIGR00675">
    <property type="entry name" value="dcm"/>
    <property type="match status" value="1"/>
</dbReference>
<dbReference type="PATRIC" id="fig|1423812.3.peg.613"/>
<evidence type="ECO:0000256" key="5">
    <source>
        <dbReference type="PROSITE-ProRule" id="PRU01016"/>
    </source>
</evidence>
<dbReference type="PANTHER" id="PTHR46098">
    <property type="entry name" value="TRNA (CYTOSINE(38)-C(5))-METHYLTRANSFERASE"/>
    <property type="match status" value="1"/>
</dbReference>
<dbReference type="InterPro" id="IPR018117">
    <property type="entry name" value="C5_DNA_meth_AS"/>
</dbReference>
<keyword evidence="3 5" id="KW-0949">S-adenosyl-L-methionine</keyword>
<sequence>MGQLFFDQNAILRIILIKKRGTNMTNSVSSINTQKYSIASFFAGVGGIELGFEQTGKFRVVYANEFDKNARKTYAKNNPDTLLDGRDIHEVSTKEIPNCDVIMGGFPCQAFSIAGYRKGFEDERGNLFFEMLRIIKAKKPRVVFIENVKNLVTHDHGNTFKVIREALVENGYYIKWHVLNGKDYGNVPQNRERIYIVGFKYATDYVKFNFPDPIKLTKTIHDIIDFDGTKDEKYYYKRDKQTFYDNLVNDMTSHDTIYQWRRQYVRENKAGVVPTLTANMGTGGHNVPLILTNSDRIRKLTPKETFNAQGYPETFKLPDIANGQLYKQAGNSVVVPVIHRIALQICKAINDQIKIDDNRHHGRYALIYSNIGSHFEGESYVKEYSDSIDNLKKIVLESEKNLLSDDEYLKLVQKKKSASFYMIEKI</sequence>
<keyword evidence="4" id="KW-0680">Restriction system</keyword>
<feature type="active site" evidence="5">
    <location>
        <position position="108"/>
    </location>
</feature>
<dbReference type="GO" id="GO:0032259">
    <property type="term" value="P:methylation"/>
    <property type="evidence" value="ECO:0007669"/>
    <property type="project" value="UniProtKB-KW"/>
</dbReference>
<dbReference type="CDD" id="cd00315">
    <property type="entry name" value="Cyt_C5_DNA_methylase"/>
    <property type="match status" value="1"/>
</dbReference>
<evidence type="ECO:0000313" key="9">
    <source>
        <dbReference type="Proteomes" id="UP000051155"/>
    </source>
</evidence>
<dbReference type="Proteomes" id="UP000051155">
    <property type="component" value="Unassembled WGS sequence"/>
</dbReference>
<evidence type="ECO:0000313" key="8">
    <source>
        <dbReference type="EMBL" id="KRL37234.1"/>
    </source>
</evidence>
<comment type="similarity">
    <text evidence="5 6">Belongs to the class I-like SAM-binding methyltransferase superfamily. C5-methyltransferase family.</text>
</comment>
<keyword evidence="1 5" id="KW-0489">Methyltransferase</keyword>
<name>A0A0R1Q4W0_9LACO</name>
<dbReference type="EMBL" id="AZEG01000014">
    <property type="protein sequence ID" value="KRL37234.1"/>
    <property type="molecule type" value="Genomic_DNA"/>
</dbReference>
<evidence type="ECO:0000256" key="6">
    <source>
        <dbReference type="RuleBase" id="RU000416"/>
    </source>
</evidence>
<dbReference type="PROSITE" id="PS00095">
    <property type="entry name" value="C5_MTASE_2"/>
    <property type="match status" value="1"/>
</dbReference>
<dbReference type="SUPFAM" id="SSF53335">
    <property type="entry name" value="S-adenosyl-L-methionine-dependent methyltransferases"/>
    <property type="match status" value="1"/>
</dbReference>
<gene>
    <name evidence="8" type="ORF">FD20_GL000573</name>
</gene>
<dbReference type="EC" id="2.1.1.37" evidence="7"/>
<comment type="caution">
    <text evidence="8">The sequence shown here is derived from an EMBL/GenBank/DDBJ whole genome shotgun (WGS) entry which is preliminary data.</text>
</comment>
<keyword evidence="9" id="KW-1185">Reference proteome</keyword>
<dbReference type="Pfam" id="PF00145">
    <property type="entry name" value="DNA_methylase"/>
    <property type="match status" value="1"/>
</dbReference>